<organism evidence="1 2">
    <name type="scientific">Penicillium antarcticum</name>
    <dbReference type="NCBI Taxonomy" id="416450"/>
    <lineage>
        <taxon>Eukaryota</taxon>
        <taxon>Fungi</taxon>
        <taxon>Dikarya</taxon>
        <taxon>Ascomycota</taxon>
        <taxon>Pezizomycotina</taxon>
        <taxon>Eurotiomycetes</taxon>
        <taxon>Eurotiomycetidae</taxon>
        <taxon>Eurotiales</taxon>
        <taxon>Aspergillaceae</taxon>
        <taxon>Penicillium</taxon>
    </lineage>
</organism>
<name>A0A1V6PW42_9EURO</name>
<comment type="caution">
    <text evidence="1">The sequence shown here is derived from an EMBL/GenBank/DDBJ whole genome shotgun (WGS) entry which is preliminary data.</text>
</comment>
<dbReference type="InterPro" id="IPR053137">
    <property type="entry name" value="NLR-like"/>
</dbReference>
<evidence type="ECO:0000313" key="2">
    <source>
        <dbReference type="Proteomes" id="UP000191672"/>
    </source>
</evidence>
<dbReference type="EMBL" id="MDYN01000029">
    <property type="protein sequence ID" value="OQD81218.1"/>
    <property type="molecule type" value="Genomic_DNA"/>
</dbReference>
<evidence type="ECO:0008006" key="3">
    <source>
        <dbReference type="Google" id="ProtNLM"/>
    </source>
</evidence>
<sequence>MQLEEILHAIWGEIGLDSTGKLNRPSKVLVSRDKPGELQMLRDNLSIEKQNLKVLLIGIGLYEHKASQDTFDQISADMRSLNRKLEAEIVTLESQLEIGIESYLDKYSQKLATIVRLKQFRTSVDSVANFVSVIRPNVFFNIPQPTYAEIATQVRLEPNHHAAMHWLSSCKERWLLIIDNADDLSIKLDDYFPERDRGNILITTRNPAQKVYGNLECGFFDFEGMDKEEATFLLLRSAMLPEPWDADTLASATKITEQLGRLVIAIIHAGATIRNGLCTLKDYLGFYDKDWGRIRRTRRPHHPSEYDEKYLSAYATFELVYCSLEQRRTESSEDAIQLLKMFSFLYFKKIRFDILRKAITNLQIEKAQQEEADQEKKSRPLAWNQRYNDLRLSILGFIAHNRGPPALPSFIREGRELGVLDEPRVRYALSELIQVSLITHHEANDSYSIHPLLHIWVRQRPGMSTSEQAVWSQAAATTLAHSILLPPLGDNEADELFRKDILPHVDHVRSCQEVVERKILENRKSRWPRLNDWPGTGSRFGQAQVVLYVKFSLVYAQNGRWEDAEELQLAAKRYTESVLGLNHSVTRRITLALVGTYWNQGRGDEAANLQDAVAKASIASLGPDNAEMLMTMDLLGRTRWQQGRYTEARVLHQQALDGLIRLHGTAHKDTLTAMCSLGQTLAKLCDLDEASRFLQEAFDGMCAILGPTHLNTLAAKEYLAMVILKIGEKSQFLTILEMMQQIFECRTKKLGKEHPHTLHAMVNLARVKTALGQHSQAEALVRQGLQIADRNLSKNHTWTLMGRGILANILTCESKLSEAEDILVDVIEQQRYLSSYWGDFHPDRLHAMAELAHCYRLQNRYDEGIRMCDETIDGLQMISMKQHPLERKIKAQRIEMMEMKRREKDPRKQQIE</sequence>
<dbReference type="InterPro" id="IPR027417">
    <property type="entry name" value="P-loop_NTPase"/>
</dbReference>
<accession>A0A1V6PW42</accession>
<dbReference type="Pfam" id="PF13374">
    <property type="entry name" value="TPR_10"/>
    <property type="match status" value="1"/>
</dbReference>
<dbReference type="PANTHER" id="PTHR46082">
    <property type="entry name" value="ATP/GTP-BINDING PROTEIN-RELATED"/>
    <property type="match status" value="1"/>
</dbReference>
<dbReference type="Pfam" id="PF13424">
    <property type="entry name" value="TPR_12"/>
    <property type="match status" value="2"/>
</dbReference>
<dbReference type="SUPFAM" id="SSF48452">
    <property type="entry name" value="TPR-like"/>
    <property type="match status" value="2"/>
</dbReference>
<evidence type="ECO:0000313" key="1">
    <source>
        <dbReference type="EMBL" id="OQD81218.1"/>
    </source>
</evidence>
<dbReference type="PANTHER" id="PTHR46082:SF6">
    <property type="entry name" value="AAA+ ATPASE DOMAIN-CONTAINING PROTEIN-RELATED"/>
    <property type="match status" value="1"/>
</dbReference>
<dbReference type="Gene3D" id="1.25.40.10">
    <property type="entry name" value="Tetratricopeptide repeat domain"/>
    <property type="match status" value="2"/>
</dbReference>
<dbReference type="Proteomes" id="UP000191672">
    <property type="component" value="Unassembled WGS sequence"/>
</dbReference>
<dbReference type="AlphaFoldDB" id="A0A1V6PW42"/>
<dbReference type="Gene3D" id="3.40.50.300">
    <property type="entry name" value="P-loop containing nucleotide triphosphate hydrolases"/>
    <property type="match status" value="1"/>
</dbReference>
<dbReference type="InterPro" id="IPR011990">
    <property type="entry name" value="TPR-like_helical_dom_sf"/>
</dbReference>
<gene>
    <name evidence="1" type="ORF">PENANT_c029G10425</name>
</gene>
<dbReference type="SUPFAM" id="SSF52540">
    <property type="entry name" value="P-loop containing nucleoside triphosphate hydrolases"/>
    <property type="match status" value="1"/>
</dbReference>
<dbReference type="STRING" id="416450.A0A1V6PW42"/>
<protein>
    <recommendedName>
        <fullName evidence="3">NB-ARC domain-containing protein</fullName>
    </recommendedName>
</protein>
<keyword evidence="2" id="KW-1185">Reference proteome</keyword>
<proteinExistence type="predicted"/>
<reference evidence="2" key="1">
    <citation type="journal article" date="2017" name="Nat. Microbiol.">
        <title>Global analysis of biosynthetic gene clusters reveals vast potential of secondary metabolite production in Penicillium species.</title>
        <authorList>
            <person name="Nielsen J.C."/>
            <person name="Grijseels S."/>
            <person name="Prigent S."/>
            <person name="Ji B."/>
            <person name="Dainat J."/>
            <person name="Nielsen K.F."/>
            <person name="Frisvad J.C."/>
            <person name="Workman M."/>
            <person name="Nielsen J."/>
        </authorList>
    </citation>
    <scope>NUCLEOTIDE SEQUENCE [LARGE SCALE GENOMIC DNA]</scope>
    <source>
        <strain evidence="2">IBT 31811</strain>
    </source>
</reference>